<dbReference type="InterPro" id="IPR038479">
    <property type="entry name" value="Transthyretin-like_sf"/>
</dbReference>
<dbReference type="PANTHER" id="PTHR21700:SF30">
    <property type="entry name" value="TRANSTHYRETIN-LIKE FAMILY PROTEIN"/>
    <property type="match status" value="1"/>
</dbReference>
<evidence type="ECO:0000313" key="6">
    <source>
        <dbReference type="EMBL" id="CAD2161224.1"/>
    </source>
</evidence>
<dbReference type="InterPro" id="IPR001534">
    <property type="entry name" value="Transthyretin-like"/>
</dbReference>
<evidence type="ECO:0000313" key="7">
    <source>
        <dbReference type="Proteomes" id="UP000580250"/>
    </source>
</evidence>
<keyword evidence="3" id="KW-0964">Secreted</keyword>
<organism evidence="6 7">
    <name type="scientific">Meloidogyne enterolobii</name>
    <name type="common">Root-knot nematode worm</name>
    <name type="synonym">Meloidogyne mayaguensis</name>
    <dbReference type="NCBI Taxonomy" id="390850"/>
    <lineage>
        <taxon>Eukaryota</taxon>
        <taxon>Metazoa</taxon>
        <taxon>Ecdysozoa</taxon>
        <taxon>Nematoda</taxon>
        <taxon>Chromadorea</taxon>
        <taxon>Rhabditida</taxon>
        <taxon>Tylenchina</taxon>
        <taxon>Tylenchomorpha</taxon>
        <taxon>Tylenchoidea</taxon>
        <taxon>Meloidogynidae</taxon>
        <taxon>Meloidogyninae</taxon>
        <taxon>Meloidogyne</taxon>
    </lineage>
</organism>
<evidence type="ECO:0000256" key="2">
    <source>
        <dbReference type="ARBA" id="ARBA00010112"/>
    </source>
</evidence>
<dbReference type="Gene3D" id="2.60.40.3330">
    <property type="match status" value="1"/>
</dbReference>
<accession>A0A6V7UMA4</accession>
<proteinExistence type="inferred from homology"/>
<dbReference type="GO" id="GO:0009986">
    <property type="term" value="C:cell surface"/>
    <property type="evidence" value="ECO:0007669"/>
    <property type="project" value="InterPro"/>
</dbReference>
<evidence type="ECO:0000256" key="5">
    <source>
        <dbReference type="SAM" id="SignalP"/>
    </source>
</evidence>
<evidence type="ECO:0000256" key="3">
    <source>
        <dbReference type="ARBA" id="ARBA00022525"/>
    </source>
</evidence>
<dbReference type="Proteomes" id="UP000580250">
    <property type="component" value="Unassembled WGS sequence"/>
</dbReference>
<evidence type="ECO:0000256" key="4">
    <source>
        <dbReference type="ARBA" id="ARBA00022729"/>
    </source>
</evidence>
<dbReference type="AlphaFoldDB" id="A0A6V7UMA4"/>
<dbReference type="GO" id="GO:0005576">
    <property type="term" value="C:extracellular region"/>
    <property type="evidence" value="ECO:0007669"/>
    <property type="project" value="UniProtKB-SubCell"/>
</dbReference>
<protein>
    <submittedName>
        <fullName evidence="6">Uncharacterized protein</fullName>
    </submittedName>
</protein>
<comment type="similarity">
    <text evidence="2">Belongs to the nematode transthyretin-like family.</text>
</comment>
<sequence length="140" mass="16314">MLKSALLLILVSFFKFASPIEWKIDGVVECKENIHGLGEFSFLLQEATVNFWERDWPDPDDHKDGPALTDSFGHFHVEGHEFETFSVEPYLEIDHQCYTPTSKQPLLNGCYYRTLVELDQSKKTDNKQKVHIILEWKVLD</sequence>
<keyword evidence="4 5" id="KW-0732">Signal</keyword>
<feature type="chain" id="PRO_5028084446" evidence="5">
    <location>
        <begin position="20"/>
        <end position="140"/>
    </location>
</feature>
<gene>
    <name evidence="6" type="ORF">MENT_LOCUS14700</name>
</gene>
<dbReference type="Pfam" id="PF01060">
    <property type="entry name" value="TTR-52"/>
    <property type="match status" value="1"/>
</dbReference>
<dbReference type="PANTHER" id="PTHR21700">
    <property type="entry name" value="TRANSTHYRETIN-LIKE FAMILY PROTEIN-RELATED"/>
    <property type="match status" value="1"/>
</dbReference>
<reference evidence="6 7" key="1">
    <citation type="submission" date="2020-08" db="EMBL/GenBank/DDBJ databases">
        <authorList>
            <person name="Koutsovoulos G."/>
            <person name="Danchin GJ E."/>
        </authorList>
    </citation>
    <scope>NUCLEOTIDE SEQUENCE [LARGE SCALE GENOMIC DNA]</scope>
</reference>
<dbReference type="EMBL" id="CAJEWN010000084">
    <property type="protein sequence ID" value="CAD2161224.1"/>
    <property type="molecule type" value="Genomic_DNA"/>
</dbReference>
<comment type="caution">
    <text evidence="6">The sequence shown here is derived from an EMBL/GenBank/DDBJ whole genome shotgun (WGS) entry which is preliminary data.</text>
</comment>
<comment type="subcellular location">
    <subcellularLocation>
        <location evidence="1">Secreted</location>
    </subcellularLocation>
</comment>
<name>A0A6V7UMA4_MELEN</name>
<dbReference type="OrthoDB" id="5904525at2759"/>
<feature type="signal peptide" evidence="5">
    <location>
        <begin position="1"/>
        <end position="19"/>
    </location>
</feature>
<evidence type="ECO:0000256" key="1">
    <source>
        <dbReference type="ARBA" id="ARBA00004613"/>
    </source>
</evidence>